<feature type="domain" description="Rad26-like C-terminal" evidence="4">
    <location>
        <begin position="573"/>
        <end position="635"/>
    </location>
</feature>
<feature type="domain" description="Rad26-like N-terminal" evidence="5">
    <location>
        <begin position="236"/>
        <end position="275"/>
    </location>
</feature>
<evidence type="ECO:0000313" key="6">
    <source>
        <dbReference type="Proteomes" id="UP000504637"/>
    </source>
</evidence>
<feature type="region of interest" description="Disordered" evidence="2">
    <location>
        <begin position="134"/>
        <end position="191"/>
    </location>
</feature>
<sequence length="659" mass="73342">MREHQYGSRGRGTTVTDDNADVMELQARIAALEAEKERLRLSERAAHELALAKQGEIQIVRSKLDISNRTYEAKLAAMVKQHHDETTRQKLDLEASKRERELLETDNRFIHHDLVQEAERAKRLNGLGKLRTNAASRGTAVGKSRKAGNGMGDGFDEAEVHSISPSRSRDRSQDQTPKVGGKRKRMAPDSPIPLAFSQARQPVVKEDSVQTVVSLDSVLTPPTATARADEKFVYYQMIMNHRPFEGHCRTFEAFAKMIFPSTPDRSLASLFGDQLGVDASPDIEAFAQAIASIMLDFWTSCLKEKHFAPFYLILNLLKFVLKGQRAAITANLIEQALPLCVKSIDLIAVENARNSLYGMSSKSAINTDARAQLVEELVIDEVVDFLHDLCQAASLFPERLRDFWTHLEVSFLLVLLNPAQPIFQVTTMLRMLGSSALDTTFGAIVNDPDKQRSIENGLVAHLTSLLFDTFTPPADEQPYTIEEITELRLEILKLFMIMCEEDHGGRLLAQHRSAIGRLVRFLDGQVSKLYTVTPGIGLEIDAPQRQAHNLIVETVNITTRLLYHLLRTYDGTIDIVQKLRAVLGGYHKFLGSLSRVAFSTQLVFEEGIDDAAADAAHAILDRVLGPDDGEAVMQAVETPRSGSTSVLRRAHERDGSEIV</sequence>
<evidence type="ECO:0000259" key="3">
    <source>
        <dbReference type="Pfam" id="PF12331"/>
    </source>
</evidence>
<dbReference type="InterPro" id="IPR048380">
    <property type="entry name" value="Rad26-like_N"/>
</dbReference>
<protein>
    <recommendedName>
        <fullName evidence="8">DNA repair protein Rad26</fullName>
    </recommendedName>
</protein>
<name>A0A6J3M645_9PEZI</name>
<dbReference type="GeneID" id="54359043"/>
<reference evidence="7" key="2">
    <citation type="submission" date="2020-04" db="EMBL/GenBank/DDBJ databases">
        <authorList>
            <consortium name="NCBI Genome Project"/>
        </authorList>
    </citation>
    <scope>NUCLEOTIDE SEQUENCE</scope>
    <source>
        <strain evidence="7">CBS 342.82</strain>
    </source>
</reference>
<dbReference type="OrthoDB" id="5245063at2759"/>
<reference evidence="7" key="3">
    <citation type="submission" date="2025-08" db="UniProtKB">
        <authorList>
            <consortium name="RefSeq"/>
        </authorList>
    </citation>
    <scope>IDENTIFICATION</scope>
    <source>
        <strain evidence="7">CBS 342.82</strain>
    </source>
</reference>
<keyword evidence="6" id="KW-1185">Reference proteome</keyword>
<dbReference type="Pfam" id="PF21046">
    <property type="entry name" value="Rad26-like_C"/>
    <property type="match status" value="1"/>
</dbReference>
<dbReference type="InterPro" id="IPR048379">
    <property type="entry name" value="Rad26-like_C"/>
</dbReference>
<dbReference type="InterPro" id="IPR022093">
    <property type="entry name" value="Rad26-like_helical"/>
</dbReference>
<proteinExistence type="predicted"/>
<dbReference type="Pfam" id="PF21048">
    <property type="entry name" value="Rad26-like_N"/>
    <property type="match status" value="1"/>
</dbReference>
<dbReference type="AlphaFoldDB" id="A0A6J3M645"/>
<evidence type="ECO:0000256" key="2">
    <source>
        <dbReference type="SAM" id="MobiDB-lite"/>
    </source>
</evidence>
<evidence type="ECO:0008006" key="8">
    <source>
        <dbReference type="Google" id="ProtNLM"/>
    </source>
</evidence>
<organism evidence="7">
    <name type="scientific">Dissoconium aciculare CBS 342.82</name>
    <dbReference type="NCBI Taxonomy" id="1314786"/>
    <lineage>
        <taxon>Eukaryota</taxon>
        <taxon>Fungi</taxon>
        <taxon>Dikarya</taxon>
        <taxon>Ascomycota</taxon>
        <taxon>Pezizomycotina</taxon>
        <taxon>Dothideomycetes</taxon>
        <taxon>Dothideomycetidae</taxon>
        <taxon>Mycosphaerellales</taxon>
        <taxon>Dissoconiaceae</taxon>
        <taxon>Dissoconium</taxon>
    </lineage>
</organism>
<dbReference type="RefSeq" id="XP_033460394.1">
    <property type="nucleotide sequence ID" value="XM_033601243.1"/>
</dbReference>
<gene>
    <name evidence="7" type="ORF">K489DRAFT_317480</name>
</gene>
<keyword evidence="1" id="KW-0175">Coiled coil</keyword>
<dbReference type="Proteomes" id="UP000504637">
    <property type="component" value="Unplaced"/>
</dbReference>
<dbReference type="Pfam" id="PF12331">
    <property type="entry name" value="Rad26-like_helical_rpts"/>
    <property type="match status" value="1"/>
</dbReference>
<evidence type="ECO:0000313" key="7">
    <source>
        <dbReference type="RefSeq" id="XP_033460394.1"/>
    </source>
</evidence>
<feature type="coiled-coil region" evidence="1">
    <location>
        <begin position="15"/>
        <end position="42"/>
    </location>
</feature>
<reference evidence="7" key="1">
    <citation type="submission" date="2020-01" db="EMBL/GenBank/DDBJ databases">
        <authorList>
            <consortium name="DOE Joint Genome Institute"/>
            <person name="Haridas S."/>
            <person name="Albert R."/>
            <person name="Binder M."/>
            <person name="Bloem J."/>
            <person name="Labutti K."/>
            <person name="Salamov A."/>
            <person name="Andreopoulos B."/>
            <person name="Baker S.E."/>
            <person name="Barry K."/>
            <person name="Bills G."/>
            <person name="Bluhm B.H."/>
            <person name="Cannon C."/>
            <person name="Castanera R."/>
            <person name="Culley D.E."/>
            <person name="Daum C."/>
            <person name="Ezra D."/>
            <person name="Gonzalez J.B."/>
            <person name="Henrissat B."/>
            <person name="Kuo A."/>
            <person name="Liang C."/>
            <person name="Lipzen A."/>
            <person name="Lutzoni F."/>
            <person name="Magnuson J."/>
            <person name="Mondo S."/>
            <person name="Nolan M."/>
            <person name="Ohm R."/>
            <person name="Pangilinan J."/>
            <person name="Park H.-J."/>
            <person name="Ramirez L."/>
            <person name="Alfaro M."/>
            <person name="Sun H."/>
            <person name="Tritt A."/>
            <person name="Yoshinaga Y."/>
            <person name="Zwiers L.-H."/>
            <person name="Turgeon B.G."/>
            <person name="Goodwin S.B."/>
            <person name="Spatafora J.W."/>
            <person name="Crous P.W."/>
            <person name="Grigoriev I.V."/>
        </authorList>
    </citation>
    <scope>NUCLEOTIDE SEQUENCE</scope>
    <source>
        <strain evidence="7">CBS 342.82</strain>
    </source>
</reference>
<evidence type="ECO:0000259" key="5">
    <source>
        <dbReference type="Pfam" id="PF21048"/>
    </source>
</evidence>
<evidence type="ECO:0000259" key="4">
    <source>
        <dbReference type="Pfam" id="PF21046"/>
    </source>
</evidence>
<evidence type="ECO:0000256" key="1">
    <source>
        <dbReference type="SAM" id="Coils"/>
    </source>
</evidence>
<accession>A0A6J3M645</accession>
<feature type="domain" description="Rad26-like helical repeats" evidence="3">
    <location>
        <begin position="339"/>
        <end position="566"/>
    </location>
</feature>